<evidence type="ECO:0000256" key="15">
    <source>
        <dbReference type="PROSITE-ProRule" id="PRU00076"/>
    </source>
</evidence>
<evidence type="ECO:0000256" key="11">
    <source>
        <dbReference type="ARBA" id="ARBA00023136"/>
    </source>
</evidence>
<keyword evidence="11 17" id="KW-0472">Membrane</keyword>
<organism evidence="19">
    <name type="scientific">Capra hircus</name>
    <name type="common">Goat</name>
    <dbReference type="NCBI Taxonomy" id="9925"/>
    <lineage>
        <taxon>Eukaryota</taxon>
        <taxon>Metazoa</taxon>
        <taxon>Chordata</taxon>
        <taxon>Craniata</taxon>
        <taxon>Vertebrata</taxon>
        <taxon>Euteleostomi</taxon>
        <taxon>Mammalia</taxon>
        <taxon>Eutheria</taxon>
        <taxon>Laurasiatheria</taxon>
        <taxon>Artiodactyla</taxon>
        <taxon>Ruminantia</taxon>
        <taxon>Pecora</taxon>
        <taxon>Bovidae</taxon>
        <taxon>Caprinae</taxon>
        <taxon>Capra</taxon>
    </lineage>
</organism>
<dbReference type="GO" id="GO:0007173">
    <property type="term" value="P:epidermal growth factor receptor signaling pathway"/>
    <property type="evidence" value="ECO:0007669"/>
    <property type="project" value="TreeGrafter"/>
</dbReference>
<name>A0A8C2PAK7_CAPHI</name>
<feature type="compositionally biased region" description="Polar residues" evidence="16">
    <location>
        <begin position="138"/>
        <end position="151"/>
    </location>
</feature>
<feature type="disulfide bond" evidence="15">
    <location>
        <begin position="236"/>
        <end position="245"/>
    </location>
</feature>
<feature type="transmembrane region" description="Helical" evidence="17">
    <location>
        <begin position="264"/>
        <end position="288"/>
    </location>
</feature>
<keyword evidence="12 15" id="KW-1015">Disulfide bond</keyword>
<keyword evidence="9 17" id="KW-1133">Transmembrane helix</keyword>
<accession>A0A8C2PAK7</accession>
<feature type="region of interest" description="Disordered" evidence="16">
    <location>
        <begin position="62"/>
        <end position="94"/>
    </location>
</feature>
<evidence type="ECO:0000256" key="4">
    <source>
        <dbReference type="ARBA" id="ARBA00022525"/>
    </source>
</evidence>
<dbReference type="SUPFAM" id="SSF57196">
    <property type="entry name" value="EGF/Laminin"/>
    <property type="match status" value="1"/>
</dbReference>
<keyword evidence="4" id="KW-0964">Secreted</keyword>
<dbReference type="PROSITE" id="PS00022">
    <property type="entry name" value="EGF_1"/>
    <property type="match status" value="1"/>
</dbReference>
<keyword evidence="3" id="KW-1003">Cell membrane</keyword>
<dbReference type="InterPro" id="IPR000742">
    <property type="entry name" value="EGF"/>
</dbReference>
<evidence type="ECO:0000256" key="9">
    <source>
        <dbReference type="ARBA" id="ARBA00022989"/>
    </source>
</evidence>
<dbReference type="PROSITE" id="PS01186">
    <property type="entry name" value="EGF_2"/>
    <property type="match status" value="1"/>
</dbReference>
<evidence type="ECO:0000256" key="13">
    <source>
        <dbReference type="ARBA" id="ARBA00037587"/>
    </source>
</evidence>
<reference evidence="19" key="2">
    <citation type="submission" date="2025-08" db="UniProtKB">
        <authorList>
            <consortium name="Ensembl"/>
        </authorList>
    </citation>
    <scope>IDENTIFICATION</scope>
</reference>
<dbReference type="Gene3D" id="2.10.25.10">
    <property type="entry name" value="Laminin"/>
    <property type="match status" value="1"/>
</dbReference>
<reference evidence="19" key="1">
    <citation type="submission" date="2019-03" db="EMBL/GenBank/DDBJ databases">
        <title>Genome sequencing and reference-guided assembly of Black Bengal Goat (Capra hircus).</title>
        <authorList>
            <person name="Siddiki A.Z."/>
            <person name="Baten A."/>
            <person name="Billah M."/>
            <person name="Alam M.A.U."/>
            <person name="Shawrob K.S.M."/>
            <person name="Saha S."/>
            <person name="Chowdhury M."/>
            <person name="Rahman A.H."/>
            <person name="Stear M."/>
            <person name="Miah G."/>
            <person name="Das G.B."/>
            <person name="Hossain M.M."/>
            <person name="Kumkum M."/>
            <person name="Islam M.S."/>
            <person name="Mollah A.M."/>
            <person name="Ahsan A."/>
            <person name="Tusar F."/>
            <person name="Khan M.K.I."/>
        </authorList>
    </citation>
    <scope>NUCLEOTIDE SEQUENCE [LARGE SCALE GENOMIC DNA]</scope>
</reference>
<dbReference type="GO" id="GO:0008284">
    <property type="term" value="P:positive regulation of cell population proliferation"/>
    <property type="evidence" value="ECO:0007669"/>
    <property type="project" value="TreeGrafter"/>
</dbReference>
<evidence type="ECO:0000313" key="19">
    <source>
        <dbReference type="Ensembl" id="ENSCHIP00010015969.1"/>
    </source>
</evidence>
<keyword evidence="10" id="KW-0339">Growth factor</keyword>
<comment type="caution">
    <text evidence="15">Lacks conserved residue(s) required for the propagation of feature annotation.</text>
</comment>
<dbReference type="FunFam" id="2.10.25.10:FF:000158">
    <property type="entry name" value="proheparin-binding EGF-like growth factor"/>
    <property type="match status" value="1"/>
</dbReference>
<feature type="region of interest" description="Disordered" evidence="16">
    <location>
        <begin position="182"/>
        <end position="206"/>
    </location>
</feature>
<feature type="domain" description="EGF-like" evidence="18">
    <location>
        <begin position="206"/>
        <end position="246"/>
    </location>
</feature>
<dbReference type="AlphaFoldDB" id="A0A8C2PAK7"/>
<feature type="region of interest" description="Disordered" evidence="16">
    <location>
        <begin position="1"/>
        <end position="29"/>
    </location>
</feature>
<evidence type="ECO:0000256" key="14">
    <source>
        <dbReference type="ARBA" id="ARBA00040098"/>
    </source>
</evidence>
<dbReference type="Ensembl" id="ENSCHIT00010022408.1">
    <property type="protein sequence ID" value="ENSCHIP00010015969.1"/>
    <property type="gene ID" value="ENSCHIG00010011679.1"/>
</dbReference>
<evidence type="ECO:0000256" key="5">
    <source>
        <dbReference type="ARBA" id="ARBA00022536"/>
    </source>
</evidence>
<evidence type="ECO:0000256" key="7">
    <source>
        <dbReference type="ARBA" id="ARBA00022692"/>
    </source>
</evidence>
<evidence type="ECO:0000256" key="6">
    <source>
        <dbReference type="ARBA" id="ARBA00022674"/>
    </source>
</evidence>
<dbReference type="PANTHER" id="PTHR10740">
    <property type="entry name" value="TRANSFORMING GROWTH FACTOR ALPHA"/>
    <property type="match status" value="1"/>
</dbReference>
<dbReference type="PROSITE" id="PS50026">
    <property type="entry name" value="EGF_3"/>
    <property type="match status" value="1"/>
</dbReference>
<evidence type="ECO:0000256" key="2">
    <source>
        <dbReference type="ARBA" id="ARBA00004251"/>
    </source>
</evidence>
<feature type="compositionally biased region" description="Basic residues" evidence="16">
    <location>
        <begin position="195"/>
        <end position="206"/>
    </location>
</feature>
<proteinExistence type="predicted"/>
<feature type="region of interest" description="Disordered" evidence="16">
    <location>
        <begin position="138"/>
        <end position="159"/>
    </location>
</feature>
<evidence type="ECO:0000256" key="12">
    <source>
        <dbReference type="ARBA" id="ARBA00023157"/>
    </source>
</evidence>
<keyword evidence="5 15" id="KW-0245">EGF-like domain</keyword>
<dbReference type="GO" id="GO:0008083">
    <property type="term" value="F:growth factor activity"/>
    <property type="evidence" value="ECO:0007669"/>
    <property type="project" value="UniProtKB-KW"/>
</dbReference>
<evidence type="ECO:0000256" key="17">
    <source>
        <dbReference type="SAM" id="Phobius"/>
    </source>
</evidence>
<evidence type="ECO:0000256" key="8">
    <source>
        <dbReference type="ARBA" id="ARBA00022729"/>
    </source>
</evidence>
<evidence type="ECO:0000256" key="3">
    <source>
        <dbReference type="ARBA" id="ARBA00022475"/>
    </source>
</evidence>
<keyword evidence="8" id="KW-0732">Signal</keyword>
<dbReference type="PANTHER" id="PTHR10740:SF4">
    <property type="entry name" value="PROHEPARIN-BINDING EGF-LIKE GROWTH FACTOR"/>
    <property type="match status" value="1"/>
</dbReference>
<dbReference type="GO" id="GO:0005154">
    <property type="term" value="F:epidermal growth factor receptor binding"/>
    <property type="evidence" value="ECO:0007669"/>
    <property type="project" value="TreeGrafter"/>
</dbReference>
<comment type="subcellular location">
    <subcellularLocation>
        <location evidence="2">Cell membrane</location>
        <topology evidence="2">Single-pass type I membrane protein</topology>
    </subcellularLocation>
    <subcellularLocation>
        <location evidence="1">Secreted</location>
        <location evidence="1">Extracellular space</location>
    </subcellularLocation>
</comment>
<comment type="function">
    <text evidence="13">Growth factor that mediates its effects via EGFR, ERBB2 and ERBB4. Required for normal cardiac valve formation and normal heart function. Promotes smooth muscle cell proliferation. May be involved in macrophage-mediated cellular proliferation. It is mitogenic for fibroblasts, but not endothelial cells. It is able to bind EGF receptor/EGFR with higher affinity than EGF itself and is a far more potent mitogen for smooth muscle cells than EGF. Also acts as a diphtheria toxin receptor.</text>
</comment>
<evidence type="ECO:0000256" key="1">
    <source>
        <dbReference type="ARBA" id="ARBA00004239"/>
    </source>
</evidence>
<dbReference type="GO" id="GO:0008201">
    <property type="term" value="F:heparin binding"/>
    <property type="evidence" value="ECO:0007669"/>
    <property type="project" value="UniProtKB-KW"/>
</dbReference>
<evidence type="ECO:0000256" key="16">
    <source>
        <dbReference type="SAM" id="MobiDB-lite"/>
    </source>
</evidence>
<keyword evidence="7 17" id="KW-0812">Transmembrane</keyword>
<dbReference type="GO" id="GO:0005615">
    <property type="term" value="C:extracellular space"/>
    <property type="evidence" value="ECO:0007669"/>
    <property type="project" value="TreeGrafter"/>
</dbReference>
<keyword evidence="6" id="KW-0358">Heparin-binding</keyword>
<evidence type="ECO:0000256" key="10">
    <source>
        <dbReference type="ARBA" id="ARBA00023030"/>
    </source>
</evidence>
<protein>
    <recommendedName>
        <fullName evidence="14">Proheparin-binding EGF-like growth factor</fullName>
    </recommendedName>
</protein>
<sequence>AVGAWSPAGIPEREGGRGRGGRGGASAPPGALFQAARREALSRPRELRAASSWLCCLRHQGSGGRTDGVNRETPSGRELRANPRQACTQRPAADRARRDLQRFSRPAPVVLKLFLAAVLSALVTGESLERLRRGLAAGTSNLDSPTQSTDQLLPAGGGQGREVLDLEEANLDLFRAAFSSKPQALATPSKEERGKRKKKGKGLGKKRNPCLRRYKDFCIHGECKYVKELRVPTCICHPGYHGERCHGLSLPVKNRLYTYDHTTILVVVAVVLSSVCLLVIMGLLMFWYHRRGGYDVENEEKVKLGMTTSH</sequence>
<dbReference type="GO" id="GO:0005886">
    <property type="term" value="C:plasma membrane"/>
    <property type="evidence" value="ECO:0007669"/>
    <property type="project" value="UniProtKB-SubCell"/>
</dbReference>
<evidence type="ECO:0000259" key="18">
    <source>
        <dbReference type="PROSITE" id="PS50026"/>
    </source>
</evidence>
<feature type="compositionally biased region" description="Basic and acidic residues" evidence="16">
    <location>
        <begin position="68"/>
        <end position="81"/>
    </location>
</feature>